<dbReference type="SUPFAM" id="SSF46785">
    <property type="entry name" value="Winged helix' DNA-binding domain"/>
    <property type="match status" value="1"/>
</dbReference>
<dbReference type="SUPFAM" id="SSF52540">
    <property type="entry name" value="P-loop containing nucleoside triphosphate hydrolases"/>
    <property type="match status" value="1"/>
</dbReference>
<dbReference type="CDD" id="cd00009">
    <property type="entry name" value="AAA"/>
    <property type="match status" value="1"/>
</dbReference>
<reference evidence="11" key="1">
    <citation type="submission" date="2019-08" db="EMBL/GenBank/DDBJ databases">
        <title>Limnoglobus roseus gen. nov., sp. nov., a novel freshwater planctomycete with a giant genome from the family Gemmataceae.</title>
        <authorList>
            <person name="Kulichevskaya I.S."/>
            <person name="Naumoff D.G."/>
            <person name="Miroshnikov K."/>
            <person name="Ivanova A."/>
            <person name="Philippov D.A."/>
            <person name="Hakobyan A."/>
            <person name="Rijpstra I.C."/>
            <person name="Sinninghe Damste J.S."/>
            <person name="Liesack W."/>
            <person name="Dedysh S.N."/>
        </authorList>
    </citation>
    <scope>NUCLEOTIDE SEQUENCE [LARGE SCALE GENOMIC DNA]</scope>
    <source>
        <strain evidence="11">PX52</strain>
    </source>
</reference>
<dbReference type="GO" id="GO:0003677">
    <property type="term" value="F:DNA binding"/>
    <property type="evidence" value="ECO:0007669"/>
    <property type="project" value="UniProtKB-KW"/>
</dbReference>
<dbReference type="Pfam" id="PF05496">
    <property type="entry name" value="RuvB_N"/>
    <property type="match status" value="1"/>
</dbReference>
<keyword evidence="8" id="KW-0234">DNA repair</keyword>
<dbReference type="InterPro" id="IPR036390">
    <property type="entry name" value="WH_DNA-bd_sf"/>
</dbReference>
<dbReference type="Gene3D" id="1.10.8.60">
    <property type="match status" value="1"/>
</dbReference>
<dbReference type="Pfam" id="PF05491">
    <property type="entry name" value="WHD_RuvB"/>
    <property type="match status" value="1"/>
</dbReference>
<dbReference type="InterPro" id="IPR041445">
    <property type="entry name" value="AAA_lid_4"/>
</dbReference>
<dbReference type="Gene3D" id="1.10.10.10">
    <property type="entry name" value="Winged helix-like DNA-binding domain superfamily/Winged helix DNA-binding domain"/>
    <property type="match status" value="1"/>
</dbReference>
<sequence>MSNSVSARPSVNSLVAPTLDHVIGQKQAVGVLRTALDAHFHDRSKATDELAFPHLLLTGPGGTGKTLLSELVGRAVAGNFHSELAQNLKSPEHVRGLLMMLEPGDVVYCDEIHELPTASAIALYRSLEEGLLFLGKKHVVQLPPFCLIGATTHEHLLAPSLRQRFRILLRLSHYSDEEMFELLRQRAKRLGWEVEDDAVRRLATKSRGVARLGVRLLESSRRTASAQATDAITVGHVERMCEVEGIDPLGFDAIERRYLEVLRDGDGPVRLNLIQAALGLPRQTVEMFEEDFLRLGLISKSDKGRMLTAKGYEHVAGTAP</sequence>
<dbReference type="InterPro" id="IPR036388">
    <property type="entry name" value="WH-like_DNA-bd_sf"/>
</dbReference>
<dbReference type="GO" id="GO:0006281">
    <property type="term" value="P:DNA repair"/>
    <property type="evidence" value="ECO:0007669"/>
    <property type="project" value="UniProtKB-KW"/>
</dbReference>
<evidence type="ECO:0000256" key="8">
    <source>
        <dbReference type="ARBA" id="ARBA00023204"/>
    </source>
</evidence>
<accession>A0A5C1AI61</accession>
<keyword evidence="10" id="KW-0347">Helicase</keyword>
<dbReference type="InterPro" id="IPR008823">
    <property type="entry name" value="RuvB_wg_C"/>
</dbReference>
<dbReference type="InterPro" id="IPR008824">
    <property type="entry name" value="RuvB-like_N"/>
</dbReference>
<evidence type="ECO:0000256" key="6">
    <source>
        <dbReference type="ARBA" id="ARBA00023125"/>
    </source>
</evidence>
<keyword evidence="5" id="KW-0067">ATP-binding</keyword>
<dbReference type="GO" id="GO:0005524">
    <property type="term" value="F:ATP binding"/>
    <property type="evidence" value="ECO:0007669"/>
    <property type="project" value="UniProtKB-KW"/>
</dbReference>
<evidence type="ECO:0000313" key="11">
    <source>
        <dbReference type="Proteomes" id="UP000324974"/>
    </source>
</evidence>
<keyword evidence="2" id="KW-0547">Nucleotide-binding</keyword>
<proteinExistence type="predicted"/>
<organism evidence="10 11">
    <name type="scientific">Limnoglobus roseus</name>
    <dbReference type="NCBI Taxonomy" id="2598579"/>
    <lineage>
        <taxon>Bacteria</taxon>
        <taxon>Pseudomonadati</taxon>
        <taxon>Planctomycetota</taxon>
        <taxon>Planctomycetia</taxon>
        <taxon>Gemmatales</taxon>
        <taxon>Gemmataceae</taxon>
        <taxon>Limnoglobus</taxon>
    </lineage>
</organism>
<evidence type="ECO:0000256" key="3">
    <source>
        <dbReference type="ARBA" id="ARBA00022763"/>
    </source>
</evidence>
<evidence type="ECO:0000259" key="9">
    <source>
        <dbReference type="SMART" id="SM00382"/>
    </source>
</evidence>
<dbReference type="GO" id="GO:0016787">
    <property type="term" value="F:hydrolase activity"/>
    <property type="evidence" value="ECO:0007669"/>
    <property type="project" value="UniProtKB-KW"/>
</dbReference>
<protein>
    <submittedName>
        <fullName evidence="10">Holliday junction DNA helicase RuvB</fullName>
    </submittedName>
</protein>
<dbReference type="RefSeq" id="WP_218575149.1">
    <property type="nucleotide sequence ID" value="NZ_CP042425.1"/>
</dbReference>
<dbReference type="InterPro" id="IPR003593">
    <property type="entry name" value="AAA+_ATPase"/>
</dbReference>
<feature type="domain" description="AAA+ ATPase" evidence="9">
    <location>
        <begin position="51"/>
        <end position="171"/>
    </location>
</feature>
<dbReference type="Pfam" id="PF17864">
    <property type="entry name" value="AAA_lid_4"/>
    <property type="match status" value="1"/>
</dbReference>
<keyword evidence="11" id="KW-1185">Reference proteome</keyword>
<dbReference type="InterPro" id="IPR027417">
    <property type="entry name" value="P-loop_NTPase"/>
</dbReference>
<keyword evidence="3" id="KW-0227">DNA damage</keyword>
<keyword evidence="4" id="KW-0378">Hydrolase</keyword>
<keyword evidence="6" id="KW-0238">DNA-binding</keyword>
<dbReference type="GO" id="GO:0009378">
    <property type="term" value="F:four-way junction helicase activity"/>
    <property type="evidence" value="ECO:0007669"/>
    <property type="project" value="InterPro"/>
</dbReference>
<evidence type="ECO:0000256" key="7">
    <source>
        <dbReference type="ARBA" id="ARBA00023172"/>
    </source>
</evidence>
<dbReference type="PANTHER" id="PTHR42848">
    <property type="match status" value="1"/>
</dbReference>
<dbReference type="InterPro" id="IPR004605">
    <property type="entry name" value="DNA_helicase_Holl-junc_RuvB"/>
</dbReference>
<keyword evidence="7" id="KW-0233">DNA recombination</keyword>
<dbReference type="PANTHER" id="PTHR42848:SF1">
    <property type="entry name" value="HOLLIDAY JUNCTION BRANCH MIGRATION COMPLEX SUBUNIT RUVB"/>
    <property type="match status" value="1"/>
</dbReference>
<dbReference type="GO" id="GO:0006310">
    <property type="term" value="P:DNA recombination"/>
    <property type="evidence" value="ECO:0007669"/>
    <property type="project" value="UniProtKB-KW"/>
</dbReference>
<dbReference type="AlphaFoldDB" id="A0A5C1AI61"/>
<dbReference type="Gene3D" id="3.40.50.300">
    <property type="entry name" value="P-loop containing nucleotide triphosphate hydrolases"/>
    <property type="match status" value="1"/>
</dbReference>
<dbReference type="KEGG" id="lrs:PX52LOC_04868"/>
<gene>
    <name evidence="10" type="ORF">PX52LOC_04868</name>
</gene>
<evidence type="ECO:0000256" key="4">
    <source>
        <dbReference type="ARBA" id="ARBA00022801"/>
    </source>
</evidence>
<evidence type="ECO:0000256" key="1">
    <source>
        <dbReference type="ARBA" id="ARBA00022490"/>
    </source>
</evidence>
<evidence type="ECO:0000256" key="5">
    <source>
        <dbReference type="ARBA" id="ARBA00022840"/>
    </source>
</evidence>
<name>A0A5C1AI61_9BACT</name>
<evidence type="ECO:0000256" key="2">
    <source>
        <dbReference type="ARBA" id="ARBA00022741"/>
    </source>
</evidence>
<dbReference type="SMART" id="SM00382">
    <property type="entry name" value="AAA"/>
    <property type="match status" value="1"/>
</dbReference>
<dbReference type="EMBL" id="CP042425">
    <property type="protein sequence ID" value="QEL17857.1"/>
    <property type="molecule type" value="Genomic_DNA"/>
</dbReference>
<dbReference type="Proteomes" id="UP000324974">
    <property type="component" value="Chromosome"/>
</dbReference>
<evidence type="ECO:0000313" key="10">
    <source>
        <dbReference type="EMBL" id="QEL17857.1"/>
    </source>
</evidence>
<keyword evidence="1" id="KW-0963">Cytoplasm</keyword>